<proteinExistence type="predicted"/>
<name>A0A1G7CN98_9RHOB</name>
<protein>
    <submittedName>
        <fullName evidence="1">Uncharacterized protein</fullName>
    </submittedName>
</protein>
<reference evidence="2" key="1">
    <citation type="submission" date="2016-10" db="EMBL/GenBank/DDBJ databases">
        <authorList>
            <person name="Varghese N."/>
            <person name="Submissions S."/>
        </authorList>
    </citation>
    <scope>NUCLEOTIDE SEQUENCE [LARGE SCALE GENOMIC DNA]</scope>
    <source>
        <strain evidence="2">DSM 21424</strain>
    </source>
</reference>
<dbReference type="Proteomes" id="UP000198922">
    <property type="component" value="Unassembled WGS sequence"/>
</dbReference>
<dbReference type="RefSeq" id="WP_242652226.1">
    <property type="nucleotide sequence ID" value="NZ_FNAT01000002.1"/>
</dbReference>
<evidence type="ECO:0000313" key="1">
    <source>
        <dbReference type="EMBL" id="SDE40792.1"/>
    </source>
</evidence>
<keyword evidence="2" id="KW-1185">Reference proteome</keyword>
<organism evidence="1 2">
    <name type="scientific">Limimaricola pyoseonensis</name>
    <dbReference type="NCBI Taxonomy" id="521013"/>
    <lineage>
        <taxon>Bacteria</taxon>
        <taxon>Pseudomonadati</taxon>
        <taxon>Pseudomonadota</taxon>
        <taxon>Alphaproteobacteria</taxon>
        <taxon>Rhodobacterales</taxon>
        <taxon>Paracoccaceae</taxon>
        <taxon>Limimaricola</taxon>
    </lineage>
</organism>
<sequence>MTPFHRLAALGLLAGCTAFPELDARIPEAERAAPPPPLVDVVPLLARADAATHRISPEAGAVLRAEAAALQGRAAARPSGTAAPGSDRLAGLAARAEALRAREAIDPATRDRLEAGVALPPALQ</sequence>
<gene>
    <name evidence="1" type="ORF">SAMN04488567_1572</name>
</gene>
<evidence type="ECO:0000313" key="2">
    <source>
        <dbReference type="Proteomes" id="UP000198922"/>
    </source>
</evidence>
<accession>A0A1G7CN98</accession>
<dbReference type="EMBL" id="FNAT01000002">
    <property type="protein sequence ID" value="SDE40792.1"/>
    <property type="molecule type" value="Genomic_DNA"/>
</dbReference>
<dbReference type="AlphaFoldDB" id="A0A1G7CN98"/>
<dbReference type="STRING" id="521013.SAMN04488567_1572"/>